<protein>
    <submittedName>
        <fullName evidence="1">Uncharacterized protein</fullName>
    </submittedName>
</protein>
<gene>
    <name evidence="1" type="ORF">BDDG_01505</name>
</gene>
<dbReference type="HOGENOM" id="CLU_1712774_0_0_1"/>
<dbReference type="AlphaFoldDB" id="F2T5Q5"/>
<sequence>MIGNFRKGHVLCFTAVRRVRSVEIRTVATAAITKDAKCRSHWAIKHPKVRTWTPLFLC</sequence>
<accession>F2T5Q5</accession>
<name>F2T5Q5_AJEDA</name>
<evidence type="ECO:0000313" key="1">
    <source>
        <dbReference type="EMBL" id="EGE78568.2"/>
    </source>
</evidence>
<dbReference type="EMBL" id="GG749410">
    <property type="protein sequence ID" value="EGE78568.2"/>
    <property type="molecule type" value="Genomic_DNA"/>
</dbReference>
<dbReference type="Proteomes" id="UP000007802">
    <property type="component" value="Unassembled WGS sequence"/>
</dbReference>
<organism evidence="1">
    <name type="scientific">Ajellomyces dermatitidis (strain ATCC 18188 / CBS 674.68)</name>
    <name type="common">Blastomyces dermatitidis</name>
    <dbReference type="NCBI Taxonomy" id="653446"/>
    <lineage>
        <taxon>Eukaryota</taxon>
        <taxon>Fungi</taxon>
        <taxon>Dikarya</taxon>
        <taxon>Ascomycota</taxon>
        <taxon>Pezizomycotina</taxon>
        <taxon>Eurotiomycetes</taxon>
        <taxon>Eurotiomycetidae</taxon>
        <taxon>Onygenales</taxon>
        <taxon>Ajellomycetaceae</taxon>
        <taxon>Blastomyces</taxon>
    </lineage>
</organism>
<proteinExistence type="predicted"/>
<reference evidence="1" key="1">
    <citation type="submission" date="2010-03" db="EMBL/GenBank/DDBJ databases">
        <title>Annotation of Blastomyces dermatitidis strain ATCC 18188.</title>
        <authorList>
            <consortium name="The Broad Institute Genome Sequencing Platform"/>
            <consortium name="Broad Institute Genome Sequencing Center for Infectious Disease."/>
            <person name="Cuomo C."/>
            <person name="Klein B."/>
            <person name="Sullivan T."/>
            <person name="Heitman J."/>
            <person name="Young S."/>
            <person name="Zeng Q."/>
            <person name="Gargeya S."/>
            <person name="Alvarado L."/>
            <person name="Berlin A.M."/>
            <person name="Chapman S.B."/>
            <person name="Chen Z."/>
            <person name="Freedman E."/>
            <person name="Gellesch M."/>
            <person name="Goldberg J."/>
            <person name="Griggs A."/>
            <person name="Gujja S."/>
            <person name="Heilman E."/>
            <person name="Heiman D."/>
            <person name="Howarth C."/>
            <person name="Mehta T."/>
            <person name="Neiman D."/>
            <person name="Pearson M."/>
            <person name="Roberts A."/>
            <person name="Saif S."/>
            <person name="Shea T."/>
            <person name="Shenoy N."/>
            <person name="Sisk P."/>
            <person name="Stolte C."/>
            <person name="Sykes S."/>
            <person name="White J."/>
            <person name="Yandava C."/>
            <person name="Haas B."/>
            <person name="Nusbaum C."/>
            <person name="Birren B."/>
        </authorList>
    </citation>
    <scope>NUCLEOTIDE SEQUENCE [LARGE SCALE GENOMIC DNA]</scope>
    <source>
        <strain evidence="1">ATCC 18188</strain>
    </source>
</reference>